<proteinExistence type="predicted"/>
<name>A0AA37LYR4_9PEZI</name>
<reference evidence="1 2" key="1">
    <citation type="submission" date="2021-07" db="EMBL/GenBank/DDBJ databases">
        <title>Genome data of Colletotrichum spaethianum.</title>
        <authorList>
            <person name="Utami Y.D."/>
            <person name="Hiruma K."/>
        </authorList>
    </citation>
    <scope>NUCLEOTIDE SEQUENCE [LARGE SCALE GENOMIC DNA]</scope>
    <source>
        <strain evidence="1 2">MAFF 242679</strain>
    </source>
</reference>
<comment type="caution">
    <text evidence="1">The sequence shown here is derived from an EMBL/GenBank/DDBJ whole genome shotgun (WGS) entry which is preliminary data.</text>
</comment>
<keyword evidence="2" id="KW-1185">Reference proteome</keyword>
<dbReference type="Proteomes" id="UP001055172">
    <property type="component" value="Unassembled WGS sequence"/>
</dbReference>
<dbReference type="EMBL" id="BPPX01000043">
    <property type="protein sequence ID" value="GJC89604.1"/>
    <property type="molecule type" value="Genomic_DNA"/>
</dbReference>
<organism evidence="1 2">
    <name type="scientific">Colletotrichum liriopes</name>
    <dbReference type="NCBI Taxonomy" id="708192"/>
    <lineage>
        <taxon>Eukaryota</taxon>
        <taxon>Fungi</taxon>
        <taxon>Dikarya</taxon>
        <taxon>Ascomycota</taxon>
        <taxon>Pezizomycotina</taxon>
        <taxon>Sordariomycetes</taxon>
        <taxon>Hypocreomycetidae</taxon>
        <taxon>Glomerellales</taxon>
        <taxon>Glomerellaceae</taxon>
        <taxon>Colletotrichum</taxon>
        <taxon>Colletotrichum spaethianum species complex</taxon>
    </lineage>
</organism>
<accession>A0AA37LYR4</accession>
<sequence>MDIGDSRAKGAGVRHHPNFNSFFSVLADVGVVEAEKETPCHIPRGVPSGFFSVAVRRAFRIMPIYTIQDARHSAPRSSQ</sequence>
<gene>
    <name evidence="1" type="ORF">ColLi_12442</name>
</gene>
<dbReference type="AlphaFoldDB" id="A0AA37LYR4"/>
<evidence type="ECO:0000313" key="1">
    <source>
        <dbReference type="EMBL" id="GJC89604.1"/>
    </source>
</evidence>
<evidence type="ECO:0000313" key="2">
    <source>
        <dbReference type="Proteomes" id="UP001055172"/>
    </source>
</evidence>
<protein>
    <submittedName>
        <fullName evidence="1">Uncharacterized protein</fullName>
    </submittedName>
</protein>